<proteinExistence type="predicted"/>
<dbReference type="EMBL" id="JAACNO010002976">
    <property type="protein sequence ID" value="KAF4129337.1"/>
    <property type="molecule type" value="Genomic_DNA"/>
</dbReference>
<dbReference type="PROSITE" id="PS50994">
    <property type="entry name" value="INTEGRASE"/>
    <property type="match status" value="1"/>
</dbReference>
<evidence type="ECO:0000313" key="2">
    <source>
        <dbReference type="EMBL" id="KAF4129337.1"/>
    </source>
</evidence>
<feature type="domain" description="Integrase catalytic" evidence="1">
    <location>
        <begin position="1"/>
        <end position="65"/>
    </location>
</feature>
<comment type="caution">
    <text evidence="2">The sequence shown here is derived from an EMBL/GenBank/DDBJ whole genome shotgun (WGS) entry which is preliminary data.</text>
</comment>
<reference evidence="2" key="1">
    <citation type="submission" date="2020-03" db="EMBL/GenBank/DDBJ databases">
        <title>Hybrid Assembly of Korean Phytophthora infestans isolates.</title>
        <authorList>
            <person name="Prokchorchik M."/>
            <person name="Lee Y."/>
            <person name="Seo J."/>
            <person name="Cho J.-H."/>
            <person name="Park Y.-E."/>
            <person name="Jang D.-C."/>
            <person name="Im J.-S."/>
            <person name="Choi J.-G."/>
            <person name="Park H.-J."/>
            <person name="Lee G.-B."/>
            <person name="Lee Y.-G."/>
            <person name="Hong S.-Y."/>
            <person name="Cho K."/>
            <person name="Sohn K.H."/>
        </authorList>
    </citation>
    <scope>NUCLEOTIDE SEQUENCE</scope>
    <source>
        <strain evidence="2">KR_2_A2</strain>
    </source>
</reference>
<name>A0A8S9TQY8_PHYIN</name>
<dbReference type="SUPFAM" id="SSF53098">
    <property type="entry name" value="Ribonuclease H-like"/>
    <property type="match status" value="1"/>
</dbReference>
<dbReference type="InterPro" id="IPR012337">
    <property type="entry name" value="RNaseH-like_sf"/>
</dbReference>
<evidence type="ECO:0000313" key="3">
    <source>
        <dbReference type="Proteomes" id="UP000704712"/>
    </source>
</evidence>
<dbReference type="GO" id="GO:0015074">
    <property type="term" value="P:DNA integration"/>
    <property type="evidence" value="ECO:0007669"/>
    <property type="project" value="InterPro"/>
</dbReference>
<protein>
    <recommendedName>
        <fullName evidence="1">Integrase catalytic domain-containing protein</fullName>
    </recommendedName>
</protein>
<dbReference type="GO" id="GO:0003676">
    <property type="term" value="F:nucleic acid binding"/>
    <property type="evidence" value="ECO:0007669"/>
    <property type="project" value="InterPro"/>
</dbReference>
<accession>A0A8S9TQY8</accession>
<dbReference type="AlphaFoldDB" id="A0A8S9TQY8"/>
<dbReference type="Proteomes" id="UP000704712">
    <property type="component" value="Unassembled WGS sequence"/>
</dbReference>
<sequence length="193" mass="22027">MGYFPSSPVSAVFAWSLFYDQGTELKKKFAELLASYGIEGVPTTTRNPQANAVIERLHHVIDDKMITQTIETATDWEIFRDLCSSRNPPQYARCVASDMIAGIANRTDWTEQCQRKLDQVIRHNKREKGKREEWVYSPGDRVLLNYDGGVESKTAPIYSGLYEMIAVRENGTLVLNKGRYIEMVFIRRVQVAA</sequence>
<evidence type="ECO:0000259" key="1">
    <source>
        <dbReference type="PROSITE" id="PS50994"/>
    </source>
</evidence>
<organism evidence="2 3">
    <name type="scientific">Phytophthora infestans</name>
    <name type="common">Potato late blight agent</name>
    <name type="synonym">Botrytis infestans</name>
    <dbReference type="NCBI Taxonomy" id="4787"/>
    <lineage>
        <taxon>Eukaryota</taxon>
        <taxon>Sar</taxon>
        <taxon>Stramenopiles</taxon>
        <taxon>Oomycota</taxon>
        <taxon>Peronosporomycetes</taxon>
        <taxon>Peronosporales</taxon>
        <taxon>Peronosporaceae</taxon>
        <taxon>Phytophthora</taxon>
    </lineage>
</organism>
<dbReference type="InterPro" id="IPR036397">
    <property type="entry name" value="RNaseH_sf"/>
</dbReference>
<gene>
    <name evidence="2" type="ORF">GN958_ATG21601</name>
</gene>
<dbReference type="InterPro" id="IPR001584">
    <property type="entry name" value="Integrase_cat-core"/>
</dbReference>
<dbReference type="Gene3D" id="3.30.420.10">
    <property type="entry name" value="Ribonuclease H-like superfamily/Ribonuclease H"/>
    <property type="match status" value="1"/>
</dbReference>